<dbReference type="Gene3D" id="3.30.559.10">
    <property type="entry name" value="Chloramphenicol acetyltransferase-like domain"/>
    <property type="match status" value="1"/>
</dbReference>
<reference evidence="3" key="2">
    <citation type="submission" date="2020-08" db="EMBL/GenBank/DDBJ databases">
        <title>Plant Genome Project.</title>
        <authorList>
            <person name="Zhang R.-G."/>
        </authorList>
    </citation>
    <scope>NUCLEOTIDE SEQUENCE</scope>
    <source>
        <strain evidence="3">Huo1</strain>
        <tissue evidence="3">Leaf</tissue>
    </source>
</reference>
<keyword evidence="4" id="KW-1185">Reference proteome</keyword>
<proteinExistence type="predicted"/>
<accession>A0A8X8W340</accession>
<dbReference type="AlphaFoldDB" id="A0A8X8W340"/>
<dbReference type="GO" id="GO:0016747">
    <property type="term" value="F:acyltransferase activity, transferring groups other than amino-acyl groups"/>
    <property type="evidence" value="ECO:0007669"/>
    <property type="project" value="UniProtKB-ARBA"/>
</dbReference>
<name>A0A8X8W340_SALSN</name>
<evidence type="ECO:0000256" key="1">
    <source>
        <dbReference type="ARBA" id="ARBA00022679"/>
    </source>
</evidence>
<keyword evidence="1" id="KW-0808">Transferase</keyword>
<protein>
    <submittedName>
        <fullName evidence="3">Uncharacterized protein</fullName>
    </submittedName>
</protein>
<reference evidence="3" key="1">
    <citation type="submission" date="2018-01" db="EMBL/GenBank/DDBJ databases">
        <authorList>
            <person name="Mao J.F."/>
        </authorList>
    </citation>
    <scope>NUCLEOTIDE SEQUENCE</scope>
    <source>
        <strain evidence="3">Huo1</strain>
        <tissue evidence="3">Leaf</tissue>
    </source>
</reference>
<comment type="caution">
    <text evidence="3">The sequence shown here is derived from an EMBL/GenBank/DDBJ whole genome shotgun (WGS) entry which is preliminary data.</text>
</comment>
<organism evidence="3">
    <name type="scientific">Salvia splendens</name>
    <name type="common">Scarlet sage</name>
    <dbReference type="NCBI Taxonomy" id="180675"/>
    <lineage>
        <taxon>Eukaryota</taxon>
        <taxon>Viridiplantae</taxon>
        <taxon>Streptophyta</taxon>
        <taxon>Embryophyta</taxon>
        <taxon>Tracheophyta</taxon>
        <taxon>Spermatophyta</taxon>
        <taxon>Magnoliopsida</taxon>
        <taxon>eudicotyledons</taxon>
        <taxon>Gunneridae</taxon>
        <taxon>Pentapetalae</taxon>
        <taxon>asterids</taxon>
        <taxon>lamiids</taxon>
        <taxon>Lamiales</taxon>
        <taxon>Lamiaceae</taxon>
        <taxon>Nepetoideae</taxon>
        <taxon>Mentheae</taxon>
        <taxon>Salviinae</taxon>
        <taxon>Salvia</taxon>
        <taxon>Salvia subgen. Calosphace</taxon>
        <taxon>core Calosphace</taxon>
    </lineage>
</organism>
<dbReference type="InterPro" id="IPR051504">
    <property type="entry name" value="Plant_metabolite_acyltrans"/>
</dbReference>
<dbReference type="PANTHER" id="PTHR31625">
    <property type="match status" value="1"/>
</dbReference>
<evidence type="ECO:0000256" key="2">
    <source>
        <dbReference type="ARBA" id="ARBA00023315"/>
    </source>
</evidence>
<keyword evidence="2" id="KW-0012">Acyltransferase</keyword>
<evidence type="ECO:0000313" key="4">
    <source>
        <dbReference type="Proteomes" id="UP000298416"/>
    </source>
</evidence>
<evidence type="ECO:0000313" key="3">
    <source>
        <dbReference type="EMBL" id="KAG6386979.1"/>
    </source>
</evidence>
<sequence>MIVCDHPHAPACTIYKFYKSLPVFDRSLINYPPKLDSLYWKNSQRMPLQSRHPSLPTNRIRSTYSFTQSEIQNLKSSIQEKLPNTTRLSSFVAIAAYIWSTLAKSLRSASADNENDDGDAFFLIPIDLRPRLDPAVPGNYFGNCLSFALPRIGRRELAGEEGLFAAAKVAAEAIEKRTSDKKILESVEKWSGEIREALQKSFFSVAGATRLDLYGADFGWGKARKQEIFSVDGEKYAMTLCKARDFEGGFEVCLSLPNHVMKAFDAYIAKLASD</sequence>
<dbReference type="InterPro" id="IPR023213">
    <property type="entry name" value="CAT-like_dom_sf"/>
</dbReference>
<dbReference type="Pfam" id="PF02458">
    <property type="entry name" value="Transferase"/>
    <property type="match status" value="1"/>
</dbReference>
<dbReference type="EMBL" id="PNBA02000021">
    <property type="protein sequence ID" value="KAG6386979.1"/>
    <property type="molecule type" value="Genomic_DNA"/>
</dbReference>
<gene>
    <name evidence="3" type="ORF">SASPL_152161</name>
</gene>
<dbReference type="Proteomes" id="UP000298416">
    <property type="component" value="Unassembled WGS sequence"/>
</dbReference>